<dbReference type="EMBL" id="AFZC02000002">
    <property type="protein sequence ID" value="EHL13835.1"/>
    <property type="molecule type" value="Genomic_DNA"/>
</dbReference>
<dbReference type="GO" id="GO:0006508">
    <property type="term" value="P:proteolysis"/>
    <property type="evidence" value="ECO:0007669"/>
    <property type="project" value="UniProtKB-KW"/>
</dbReference>
<keyword evidence="4 10" id="KW-0720">Serine protease</keyword>
<dbReference type="InterPro" id="IPR008268">
    <property type="entry name" value="Peptidase_S16_AS"/>
</dbReference>
<evidence type="ECO:0000256" key="10">
    <source>
        <dbReference type="PIRNR" id="PIRNR001174"/>
    </source>
</evidence>
<dbReference type="GO" id="GO:0005524">
    <property type="term" value="F:ATP binding"/>
    <property type="evidence" value="ECO:0007669"/>
    <property type="project" value="UniProtKB-KW"/>
</dbReference>
<evidence type="ECO:0000256" key="13">
    <source>
        <dbReference type="PROSITE-ProRule" id="PRU01122"/>
    </source>
</evidence>
<reference evidence="16" key="2">
    <citation type="submission" date="2013-03" db="EMBL/GenBank/DDBJ databases">
        <title>The Genome Sequence of Oribacterium sp. ACB1.</title>
        <authorList>
            <consortium name="The Broad Institute Genomics Platform"/>
            <consortium name="The Broad Institute Genome Sequencing Center for Infectious Disease"/>
            <person name="Earl A."/>
            <person name="Ward D."/>
            <person name="Feldgarden M."/>
            <person name="Gevers D."/>
            <person name="Sizova M."/>
            <person name="Hazen A."/>
            <person name="Epstein S."/>
            <person name="Walker B."/>
            <person name="Young S."/>
            <person name="Zeng Q."/>
            <person name="Gargeya S."/>
            <person name="Fitzgerald M."/>
            <person name="Haas B."/>
            <person name="Abouelleil A."/>
            <person name="Allen A.W."/>
            <person name="Alvarado L."/>
            <person name="Arachchi H.M."/>
            <person name="Berlin A.M."/>
            <person name="Chapman S.B."/>
            <person name="Gainer-Dewar J."/>
            <person name="Goldberg J."/>
            <person name="Griggs A."/>
            <person name="Gujja S."/>
            <person name="Hansen M."/>
            <person name="Howarth C."/>
            <person name="Imamovic A."/>
            <person name="Ireland A."/>
            <person name="Larimer J."/>
            <person name="McCowan C."/>
            <person name="Murphy C."/>
            <person name="Pearson M."/>
            <person name="Poon T.W."/>
            <person name="Priest M."/>
            <person name="Roberts A."/>
            <person name="Saif S."/>
            <person name="Shea T."/>
            <person name="Sisk P."/>
            <person name="Sykes S."/>
            <person name="Wortman J."/>
            <person name="Nusbaum C."/>
            <person name="Birren B."/>
        </authorList>
    </citation>
    <scope>NUCLEOTIDE SEQUENCE [LARGE SCALE GENOMIC DNA]</scope>
    <source>
        <strain evidence="16">ACB1</strain>
    </source>
</reference>
<keyword evidence="5 10" id="KW-0067">ATP-binding</keyword>
<dbReference type="InterPro" id="IPR054594">
    <property type="entry name" value="Lon_lid"/>
</dbReference>
<dbReference type="InterPro" id="IPR003959">
    <property type="entry name" value="ATPase_AAA_core"/>
</dbReference>
<evidence type="ECO:0000256" key="9">
    <source>
        <dbReference type="ARBA" id="ARBA00071934"/>
    </source>
</evidence>
<organism evidence="16 17">
    <name type="scientific">Oribacterium parvum ACB1</name>
    <dbReference type="NCBI Taxonomy" id="796943"/>
    <lineage>
        <taxon>Bacteria</taxon>
        <taxon>Bacillati</taxon>
        <taxon>Bacillota</taxon>
        <taxon>Clostridia</taxon>
        <taxon>Lachnospirales</taxon>
        <taxon>Lachnospiraceae</taxon>
        <taxon>Oribacterium</taxon>
    </lineage>
</organism>
<dbReference type="PIRSF" id="PIRSF001174">
    <property type="entry name" value="Lon_proteas"/>
    <property type="match status" value="1"/>
</dbReference>
<keyword evidence="2 10" id="KW-0547">Nucleotide-binding</keyword>
<evidence type="ECO:0000256" key="1">
    <source>
        <dbReference type="ARBA" id="ARBA00022670"/>
    </source>
</evidence>
<dbReference type="SUPFAM" id="SSF54211">
    <property type="entry name" value="Ribosomal protein S5 domain 2-like"/>
    <property type="match status" value="1"/>
</dbReference>
<dbReference type="FunFam" id="3.40.50.300:FF:000021">
    <property type="entry name" value="Lon protease homolog"/>
    <property type="match status" value="1"/>
</dbReference>
<evidence type="ECO:0000256" key="2">
    <source>
        <dbReference type="ARBA" id="ARBA00022741"/>
    </source>
</evidence>
<keyword evidence="17" id="KW-1185">Reference proteome</keyword>
<dbReference type="InterPro" id="IPR003593">
    <property type="entry name" value="AAA+_ATPase"/>
</dbReference>
<name>G9WKJ3_9FIRM</name>
<keyword evidence="10" id="KW-0963">Cytoplasm</keyword>
<gene>
    <name evidence="16" type="ORF">HMPREF9625_01900</name>
</gene>
<evidence type="ECO:0000313" key="17">
    <source>
        <dbReference type="Proteomes" id="UP000018461"/>
    </source>
</evidence>
<evidence type="ECO:0000256" key="12">
    <source>
        <dbReference type="PIRSR" id="PIRSR001174-2"/>
    </source>
</evidence>
<dbReference type="GO" id="GO:0004252">
    <property type="term" value="F:serine-type endopeptidase activity"/>
    <property type="evidence" value="ECO:0007669"/>
    <property type="project" value="UniProtKB-UniRule"/>
</dbReference>
<dbReference type="GO" id="GO:0005737">
    <property type="term" value="C:cytoplasm"/>
    <property type="evidence" value="ECO:0007669"/>
    <property type="project" value="UniProtKB-SubCell"/>
</dbReference>
<dbReference type="SMART" id="SM00382">
    <property type="entry name" value="AAA"/>
    <property type="match status" value="1"/>
</dbReference>
<feature type="active site" evidence="11 13">
    <location>
        <position position="793"/>
    </location>
</feature>
<dbReference type="PATRIC" id="fig|796943.3.peg.251"/>
<dbReference type="InterPro" id="IPR027417">
    <property type="entry name" value="P-loop_NTPase"/>
</dbReference>
<dbReference type="Proteomes" id="UP000018461">
    <property type="component" value="Unassembled WGS sequence"/>
</dbReference>
<evidence type="ECO:0000256" key="6">
    <source>
        <dbReference type="ARBA" id="ARBA00050665"/>
    </source>
</evidence>
<dbReference type="HOGENOM" id="CLU_004109_4_4_9"/>
<feature type="domain" description="Lon proteolytic" evidence="15">
    <location>
        <begin position="666"/>
        <end position="844"/>
    </location>
</feature>
<dbReference type="PROSITE" id="PS01046">
    <property type="entry name" value="LON_SER"/>
    <property type="match status" value="1"/>
</dbReference>
<comment type="catalytic activity">
    <reaction evidence="6 10 13">
        <text>Hydrolysis of proteins in presence of ATP.</text>
        <dbReference type="EC" id="3.4.21.53"/>
    </reaction>
</comment>
<dbReference type="GO" id="GO:0004176">
    <property type="term" value="F:ATP-dependent peptidase activity"/>
    <property type="evidence" value="ECO:0007669"/>
    <property type="project" value="UniProtKB-UniRule"/>
</dbReference>
<dbReference type="InterPro" id="IPR014721">
    <property type="entry name" value="Ribsml_uS5_D2-typ_fold_subgr"/>
</dbReference>
<dbReference type="PROSITE" id="PS51786">
    <property type="entry name" value="LON_PROTEOLYTIC"/>
    <property type="match status" value="1"/>
</dbReference>
<dbReference type="AlphaFoldDB" id="G9WKJ3"/>
<dbReference type="Gene3D" id="1.20.5.5270">
    <property type="match status" value="1"/>
</dbReference>
<dbReference type="GO" id="GO:0016887">
    <property type="term" value="F:ATP hydrolysis activity"/>
    <property type="evidence" value="ECO:0007669"/>
    <property type="project" value="InterPro"/>
</dbReference>
<dbReference type="STRING" id="796943.HMPREF9625_01900"/>
<protein>
    <recommendedName>
        <fullName evidence="9 10">Lon protease</fullName>
        <ecNumber evidence="8 10">3.4.21.53</ecNumber>
    </recommendedName>
</protein>
<proteinExistence type="inferred from homology"/>
<comment type="subcellular location">
    <subcellularLocation>
        <location evidence="10">Cytoplasm</location>
    </subcellularLocation>
</comment>
<dbReference type="RefSeq" id="WP_009535738.1">
    <property type="nucleotide sequence ID" value="NZ_KE148312.1"/>
</dbReference>
<dbReference type="InterPro" id="IPR027065">
    <property type="entry name" value="Lon_Prtase"/>
</dbReference>
<dbReference type="Gene3D" id="3.30.230.10">
    <property type="match status" value="1"/>
</dbReference>
<dbReference type="Pfam" id="PF02190">
    <property type="entry name" value="LON_substr_bdg"/>
    <property type="match status" value="1"/>
</dbReference>
<dbReference type="Pfam" id="PF05362">
    <property type="entry name" value="Lon_C"/>
    <property type="match status" value="1"/>
</dbReference>
<evidence type="ECO:0000256" key="8">
    <source>
        <dbReference type="ARBA" id="ARBA00066743"/>
    </source>
</evidence>
<dbReference type="InterPro" id="IPR003111">
    <property type="entry name" value="Lon_prtase_N"/>
</dbReference>
<sequence>MKMNQLVDALKKWIRGRKEEAEKKEKKKGMISAISREIPKEKEIAASEKAVEEVHFPKDKLEHAGKVEEALKVFSKEKNKERGGQAMRVVPVYNMMILPNSTIYFQIDNFRTLAGKTVEEGDKLLLAVLHKNEVDTKALHKEEVYPVAVEGTIKEISQDGYAVVATGNRVSIEELSQEEGQPLVLKTIPLYDVEDLDQEEADRKLGEIKEELKDLVGRFHAGKVMAGMIERHKSIQEVGCVLSPWLSINNEERYHVLQEDRLSVRTKMLEQIIYEYIEVTKVTTDARTQQQEDYQKLYKEQALQKQIDYLQKELDEMHPEKVSDLRKFELRIEEAGMNETAKKEATKILNRLKNEGTNGQEAGMLYDYLDFLTGLSWKKEEQKEIDLDEAEKILSEDHFGLKKVKERMIQQIAVMNLKKQQSGSILLFVGAPGTGKTSIGKSIAKALGRKYVRVSLGGVRDEADIRGHRRTYLGAMPGRIMDGIQKSGVSNPVMVLDEVDKLSSSYNGDPAAALLEVLDPEQNNTFTDHYMNVPYDLSDVLFICTANSLDTIPAPLLNRMEVIQYQGYTPREKFEIGKRHLLRKSLKGVGLQAENVELTDEALENIISDYTREAGVRGLKKRLDTLCRIAAVHLVKGKGEKISVGKEDLREYLDMNPLHRREVKEEGKPGIVTGLAWTAVGGEILYIESMFTKGEGKLNITGQLGDVMKESAQIAISLVKSMFPDKAKLFKENDLHIHVPDGATPKDGPSAGITLTIALASLVTGQAVSPRIAMTGEVSLEGLVNPIGGLPEKLMAAERAGVKTVLIPKANEDDLRDVPDEVKEKLQILPIKTVEEGMELCEIHYVKPGVETV</sequence>
<evidence type="ECO:0000256" key="3">
    <source>
        <dbReference type="ARBA" id="ARBA00022801"/>
    </source>
</evidence>
<comment type="function">
    <text evidence="7">ATP-dependent serine protease that mediates the selective degradation of mutant and abnormal proteins as well as certain short-lived regulatory proteins. Required for cellular homeostasis and for survival from DNA damage and developmental changes induced by stress. Degrades polypeptides processively to yield small peptide fragments that are 5 to 10 amino acids long. Binds to DNA in a double-stranded, site-specific manner.</text>
</comment>
<dbReference type="Gene3D" id="3.40.50.300">
    <property type="entry name" value="P-loop containing nucleotide triphosphate hydrolases"/>
    <property type="match status" value="1"/>
</dbReference>
<dbReference type="Gene3D" id="1.20.58.1480">
    <property type="match status" value="1"/>
</dbReference>
<feature type="active site" evidence="11 13">
    <location>
        <position position="750"/>
    </location>
</feature>
<dbReference type="SUPFAM" id="SSF52540">
    <property type="entry name" value="P-loop containing nucleoside triphosphate hydrolases"/>
    <property type="match status" value="1"/>
</dbReference>
<dbReference type="InterPro" id="IPR008269">
    <property type="entry name" value="Lon_proteolytic"/>
</dbReference>
<evidence type="ECO:0000256" key="5">
    <source>
        <dbReference type="ARBA" id="ARBA00022840"/>
    </source>
</evidence>
<keyword evidence="1 10" id="KW-0645">Protease</keyword>
<dbReference type="InterPro" id="IPR004815">
    <property type="entry name" value="Lon_bac/euk-typ"/>
</dbReference>
<accession>G9WKJ3</accession>
<evidence type="ECO:0000313" key="16">
    <source>
        <dbReference type="EMBL" id="EHL13835.1"/>
    </source>
</evidence>
<dbReference type="EC" id="3.4.21.53" evidence="8 10"/>
<evidence type="ECO:0000256" key="14">
    <source>
        <dbReference type="RuleBase" id="RU000591"/>
    </source>
</evidence>
<dbReference type="Pfam" id="PF22667">
    <property type="entry name" value="Lon_lid"/>
    <property type="match status" value="1"/>
</dbReference>
<evidence type="ECO:0000256" key="7">
    <source>
        <dbReference type="ARBA" id="ARBA00053875"/>
    </source>
</evidence>
<evidence type="ECO:0000256" key="11">
    <source>
        <dbReference type="PIRSR" id="PIRSR001174-1"/>
    </source>
</evidence>
<comment type="caution">
    <text evidence="16">The sequence shown here is derived from an EMBL/GenBank/DDBJ whole genome shotgun (WGS) entry which is preliminary data.</text>
</comment>
<dbReference type="GO" id="GO:0030163">
    <property type="term" value="P:protein catabolic process"/>
    <property type="evidence" value="ECO:0007669"/>
    <property type="project" value="InterPro"/>
</dbReference>
<dbReference type="Pfam" id="PF00004">
    <property type="entry name" value="AAA"/>
    <property type="match status" value="1"/>
</dbReference>
<dbReference type="PRINTS" id="PR00830">
    <property type="entry name" value="ENDOLAPTASE"/>
</dbReference>
<evidence type="ECO:0000259" key="15">
    <source>
        <dbReference type="PROSITE" id="PS51786"/>
    </source>
</evidence>
<reference evidence="16" key="1">
    <citation type="submission" date="2011-08" db="EMBL/GenBank/DDBJ databases">
        <authorList>
            <consortium name="The Broad Institute Genome Sequencing Platform"/>
            <person name="Earl A."/>
            <person name="Ward D."/>
            <person name="Feldgarden M."/>
            <person name="Gevers D."/>
            <person name="Sizova M."/>
            <person name="Hazen A."/>
            <person name="Epstein S."/>
            <person name="Young S.K."/>
            <person name="Zeng Q."/>
            <person name="Gargeya S."/>
            <person name="Fitzgerald M."/>
            <person name="Haas B."/>
            <person name="Abouelleil A."/>
            <person name="Alvarado L."/>
            <person name="Arachchi H.M."/>
            <person name="Berlin A."/>
            <person name="Brown A."/>
            <person name="Chapman S.B."/>
            <person name="Chen Z."/>
            <person name="Dunbar C."/>
            <person name="Freedman E."/>
            <person name="Gearin G."/>
            <person name="Gellesch M."/>
            <person name="Goldberg J."/>
            <person name="Griggs A."/>
            <person name="Gujja S."/>
            <person name="Heiman D."/>
            <person name="Howarth C."/>
            <person name="Larson L."/>
            <person name="Lui A."/>
            <person name="MacDonald P.J.P."/>
            <person name="Montmayeur A."/>
            <person name="Murphy C."/>
            <person name="Neiman D."/>
            <person name="Pearson M."/>
            <person name="Priest M."/>
            <person name="Roberts A."/>
            <person name="Saif S."/>
            <person name="Shea T."/>
            <person name="Shenoy N."/>
            <person name="Sisk P."/>
            <person name="Stolte C."/>
            <person name="Sykes S."/>
            <person name="Wortman J."/>
            <person name="Nusbaum C."/>
            <person name="Birren B."/>
        </authorList>
    </citation>
    <scope>NUCLEOTIDE SEQUENCE</scope>
    <source>
        <strain evidence="16">ACB1</strain>
    </source>
</reference>
<dbReference type="NCBIfam" id="TIGR00763">
    <property type="entry name" value="lon"/>
    <property type="match status" value="1"/>
</dbReference>
<dbReference type="CDD" id="cd19500">
    <property type="entry name" value="RecA-like_Lon"/>
    <property type="match status" value="1"/>
</dbReference>
<comment type="similarity">
    <text evidence="10 13 14">Belongs to the peptidase S16 family.</text>
</comment>
<dbReference type="PANTHER" id="PTHR10046">
    <property type="entry name" value="ATP DEPENDENT LON PROTEASE FAMILY MEMBER"/>
    <property type="match status" value="1"/>
</dbReference>
<dbReference type="Gene3D" id="1.10.8.60">
    <property type="match status" value="1"/>
</dbReference>
<comment type="subunit">
    <text evidence="10">Homohexamer. Organized in a ring with a central cavity.</text>
</comment>
<keyword evidence="3 10" id="KW-0378">Hydrolase</keyword>
<feature type="binding site" evidence="12">
    <location>
        <begin position="430"/>
        <end position="437"/>
    </location>
    <ligand>
        <name>ATP</name>
        <dbReference type="ChEBI" id="CHEBI:30616"/>
    </ligand>
</feature>
<dbReference type="InterPro" id="IPR020568">
    <property type="entry name" value="Ribosomal_Su5_D2-typ_SF"/>
</dbReference>
<evidence type="ECO:0000256" key="4">
    <source>
        <dbReference type="ARBA" id="ARBA00022825"/>
    </source>
</evidence>